<dbReference type="Pfam" id="PF03724">
    <property type="entry name" value="META"/>
    <property type="match status" value="1"/>
</dbReference>
<dbReference type="Gene3D" id="2.40.128.270">
    <property type="match status" value="1"/>
</dbReference>
<dbReference type="STRING" id="1793.AWC04_17095"/>
<gene>
    <name evidence="1" type="ORF">AWC04_17095</name>
</gene>
<dbReference type="InterPro" id="IPR053147">
    <property type="entry name" value="Hsp_HslJ-like"/>
</dbReference>
<dbReference type="PANTHER" id="PTHR35535">
    <property type="entry name" value="HEAT SHOCK PROTEIN HSLJ"/>
    <property type="match status" value="1"/>
</dbReference>
<proteinExistence type="predicted"/>
<protein>
    <submittedName>
        <fullName evidence="1">Uncharacterized protein</fullName>
    </submittedName>
</protein>
<dbReference type="OrthoDB" id="4733425at2"/>
<dbReference type="AlphaFoldDB" id="A0A1X1R4Q6"/>
<dbReference type="PANTHER" id="PTHR35535:SF2">
    <property type="entry name" value="DUF306 DOMAIN-CONTAINING PROTEIN"/>
    <property type="match status" value="1"/>
</dbReference>
<accession>A0A1X1R4Q6</accession>
<keyword evidence="2" id="KW-1185">Reference proteome</keyword>
<reference evidence="1 2" key="1">
    <citation type="submission" date="2016-01" db="EMBL/GenBank/DDBJ databases">
        <title>The new phylogeny of the genus Mycobacterium.</title>
        <authorList>
            <person name="Tarcisio F."/>
            <person name="Conor M."/>
            <person name="Antonella G."/>
            <person name="Elisabetta G."/>
            <person name="Giulia F.S."/>
            <person name="Sara T."/>
            <person name="Anna F."/>
            <person name="Clotilde B."/>
            <person name="Roberto B."/>
            <person name="Veronica D.S."/>
            <person name="Fabio R."/>
            <person name="Monica P."/>
            <person name="Olivier J."/>
            <person name="Enrico T."/>
            <person name="Nicola S."/>
        </authorList>
    </citation>
    <scope>NUCLEOTIDE SEQUENCE [LARGE SCALE GENOMIC DNA]</scope>
    <source>
        <strain evidence="1 2">DSM 44179</strain>
    </source>
</reference>
<dbReference type="InterPro" id="IPR005184">
    <property type="entry name" value="DUF306_Meta_HslJ"/>
</dbReference>
<dbReference type="Proteomes" id="UP000193484">
    <property type="component" value="Unassembled WGS sequence"/>
</dbReference>
<sequence>MEGPVASIRAAAGAAGLLTAAVLLSGCQPAAATPNLAGSSWELVQIQSMDDAQGVTTIPDPSAFTVTFGPDGRAGFQLDCNRGNGSYTAAPADDGQSGSLSFGPIGVTMMLCPQPSLDSRVSTELERVTGYLFADGQLHLSTKLDSSVLTWRPAP</sequence>
<organism evidence="1 2">
    <name type="scientific">Mycolicibacterium fallax</name>
    <name type="common">Mycobacterium fallax</name>
    <dbReference type="NCBI Taxonomy" id="1793"/>
    <lineage>
        <taxon>Bacteria</taxon>
        <taxon>Bacillati</taxon>
        <taxon>Actinomycetota</taxon>
        <taxon>Actinomycetes</taxon>
        <taxon>Mycobacteriales</taxon>
        <taxon>Mycobacteriaceae</taxon>
        <taxon>Mycolicibacterium</taxon>
    </lineage>
</organism>
<comment type="caution">
    <text evidence="1">The sequence shown here is derived from an EMBL/GenBank/DDBJ whole genome shotgun (WGS) entry which is preliminary data.</text>
</comment>
<dbReference type="InterPro" id="IPR038670">
    <property type="entry name" value="HslJ-like_sf"/>
</dbReference>
<evidence type="ECO:0000313" key="1">
    <source>
        <dbReference type="EMBL" id="ORU99344.1"/>
    </source>
</evidence>
<name>A0A1X1R4Q6_MYCFA</name>
<dbReference type="EMBL" id="LQOJ01000053">
    <property type="protein sequence ID" value="ORU99344.1"/>
    <property type="molecule type" value="Genomic_DNA"/>
</dbReference>
<evidence type="ECO:0000313" key="2">
    <source>
        <dbReference type="Proteomes" id="UP000193484"/>
    </source>
</evidence>